<gene>
    <name evidence="1" type="ORF">EPI10_023281</name>
</gene>
<name>A0A5B6VU98_9ROSI</name>
<dbReference type="OrthoDB" id="409136at2759"/>
<keyword evidence="2" id="KW-1185">Reference proteome</keyword>
<comment type="caution">
    <text evidence="1">The sequence shown here is derived from an EMBL/GenBank/DDBJ whole genome shotgun (WGS) entry which is preliminary data.</text>
</comment>
<sequence length="94" mass="10925">MYKLSANMQELVAYELMSANDAPERDPMDWVVEGSNDGGSSWHVLDERRFRFLAVRDVKSTSRLQKIELSFFWFPKSRAVNRNSEIAKGIRNLD</sequence>
<reference evidence="2" key="1">
    <citation type="journal article" date="2019" name="Plant Biotechnol. J.">
        <title>Genome sequencing of the Australian wild diploid species Gossypium australe highlights disease resistance and delayed gland morphogenesis.</title>
        <authorList>
            <person name="Cai Y."/>
            <person name="Cai X."/>
            <person name="Wang Q."/>
            <person name="Wang P."/>
            <person name="Zhang Y."/>
            <person name="Cai C."/>
            <person name="Xu Y."/>
            <person name="Wang K."/>
            <person name="Zhou Z."/>
            <person name="Wang C."/>
            <person name="Geng S."/>
            <person name="Li B."/>
            <person name="Dong Q."/>
            <person name="Hou Y."/>
            <person name="Wang H."/>
            <person name="Ai P."/>
            <person name="Liu Z."/>
            <person name="Yi F."/>
            <person name="Sun M."/>
            <person name="An G."/>
            <person name="Cheng J."/>
            <person name="Zhang Y."/>
            <person name="Shi Q."/>
            <person name="Xie Y."/>
            <person name="Shi X."/>
            <person name="Chang Y."/>
            <person name="Huang F."/>
            <person name="Chen Y."/>
            <person name="Hong S."/>
            <person name="Mi L."/>
            <person name="Sun Q."/>
            <person name="Zhang L."/>
            <person name="Zhou B."/>
            <person name="Peng R."/>
            <person name="Zhang X."/>
            <person name="Liu F."/>
        </authorList>
    </citation>
    <scope>NUCLEOTIDE SEQUENCE [LARGE SCALE GENOMIC DNA]</scope>
    <source>
        <strain evidence="2">cv. PA1801</strain>
    </source>
</reference>
<organism evidence="1 2">
    <name type="scientific">Gossypium australe</name>
    <dbReference type="NCBI Taxonomy" id="47621"/>
    <lineage>
        <taxon>Eukaryota</taxon>
        <taxon>Viridiplantae</taxon>
        <taxon>Streptophyta</taxon>
        <taxon>Embryophyta</taxon>
        <taxon>Tracheophyta</taxon>
        <taxon>Spermatophyta</taxon>
        <taxon>Magnoliopsida</taxon>
        <taxon>eudicotyledons</taxon>
        <taxon>Gunneridae</taxon>
        <taxon>Pentapetalae</taxon>
        <taxon>rosids</taxon>
        <taxon>malvids</taxon>
        <taxon>Malvales</taxon>
        <taxon>Malvaceae</taxon>
        <taxon>Malvoideae</taxon>
        <taxon>Gossypium</taxon>
    </lineage>
</organism>
<proteinExistence type="predicted"/>
<evidence type="ECO:0000313" key="1">
    <source>
        <dbReference type="EMBL" id="KAA3472856.1"/>
    </source>
</evidence>
<dbReference type="Proteomes" id="UP000325315">
    <property type="component" value="Unassembled WGS sequence"/>
</dbReference>
<evidence type="ECO:0000313" key="2">
    <source>
        <dbReference type="Proteomes" id="UP000325315"/>
    </source>
</evidence>
<dbReference type="EMBL" id="SMMG02000005">
    <property type="protein sequence ID" value="KAA3472856.1"/>
    <property type="molecule type" value="Genomic_DNA"/>
</dbReference>
<protein>
    <submittedName>
        <fullName evidence="1">Peptide-N(4)-(N-acetyl-beta-glucosaminyl)asparagine amidase-like isoform X3</fullName>
    </submittedName>
</protein>
<dbReference type="AlphaFoldDB" id="A0A5B6VU98"/>
<accession>A0A5B6VU98</accession>